<dbReference type="PANTHER" id="PTHR30055">
    <property type="entry name" value="HTH-TYPE TRANSCRIPTIONAL REGULATOR RUTR"/>
    <property type="match status" value="1"/>
</dbReference>
<feature type="domain" description="HTH tetR-type" evidence="5">
    <location>
        <begin position="19"/>
        <end position="79"/>
    </location>
</feature>
<gene>
    <name evidence="6" type="ORF">GCU69_20240</name>
</gene>
<name>A0ABQ7FJB7_9ACTN</name>
<dbReference type="RefSeq" id="WP_156206789.1">
    <property type="nucleotide sequence ID" value="NZ_WHPN01000321.1"/>
</dbReference>
<dbReference type="PANTHER" id="PTHR30055:SF148">
    <property type="entry name" value="TETR-FAMILY TRANSCRIPTIONAL REGULATOR"/>
    <property type="match status" value="1"/>
</dbReference>
<dbReference type="InterPro" id="IPR011075">
    <property type="entry name" value="TetR_C"/>
</dbReference>
<keyword evidence="7" id="KW-1185">Reference proteome</keyword>
<dbReference type="SUPFAM" id="SSF48498">
    <property type="entry name" value="Tetracyclin repressor-like, C-terminal domain"/>
    <property type="match status" value="1"/>
</dbReference>
<feature type="DNA-binding region" description="H-T-H motif" evidence="4">
    <location>
        <begin position="42"/>
        <end position="61"/>
    </location>
</feature>
<dbReference type="PROSITE" id="PS50977">
    <property type="entry name" value="HTH_TETR_2"/>
    <property type="match status" value="1"/>
</dbReference>
<evidence type="ECO:0000313" key="7">
    <source>
        <dbReference type="Proteomes" id="UP000621266"/>
    </source>
</evidence>
<evidence type="ECO:0000256" key="1">
    <source>
        <dbReference type="ARBA" id="ARBA00023015"/>
    </source>
</evidence>
<dbReference type="Pfam" id="PF00440">
    <property type="entry name" value="TetR_N"/>
    <property type="match status" value="1"/>
</dbReference>
<evidence type="ECO:0000313" key="6">
    <source>
        <dbReference type="EMBL" id="KAF4407333.1"/>
    </source>
</evidence>
<evidence type="ECO:0000256" key="3">
    <source>
        <dbReference type="ARBA" id="ARBA00023163"/>
    </source>
</evidence>
<proteinExistence type="predicted"/>
<keyword evidence="1" id="KW-0805">Transcription regulation</keyword>
<dbReference type="EMBL" id="WHPN01000321">
    <property type="protein sequence ID" value="KAF4407333.1"/>
    <property type="molecule type" value="Genomic_DNA"/>
</dbReference>
<evidence type="ECO:0000256" key="2">
    <source>
        <dbReference type="ARBA" id="ARBA00023125"/>
    </source>
</evidence>
<keyword evidence="2 4" id="KW-0238">DNA-binding</keyword>
<comment type="caution">
    <text evidence="6">The sequence shown here is derived from an EMBL/GenBank/DDBJ whole genome shotgun (WGS) entry which is preliminary data.</text>
</comment>
<evidence type="ECO:0000259" key="5">
    <source>
        <dbReference type="PROSITE" id="PS50977"/>
    </source>
</evidence>
<dbReference type="InterPro" id="IPR009057">
    <property type="entry name" value="Homeodomain-like_sf"/>
</dbReference>
<dbReference type="InterPro" id="IPR001647">
    <property type="entry name" value="HTH_TetR"/>
</dbReference>
<dbReference type="Pfam" id="PF16859">
    <property type="entry name" value="TetR_C_11"/>
    <property type="match status" value="1"/>
</dbReference>
<accession>A0ABQ7FJB7</accession>
<dbReference type="Gene3D" id="1.10.357.10">
    <property type="entry name" value="Tetracycline Repressor, domain 2"/>
    <property type="match status" value="1"/>
</dbReference>
<dbReference type="SUPFAM" id="SSF46689">
    <property type="entry name" value="Homeodomain-like"/>
    <property type="match status" value="1"/>
</dbReference>
<dbReference type="InterPro" id="IPR036271">
    <property type="entry name" value="Tet_transcr_reg_TetR-rel_C_sf"/>
</dbReference>
<dbReference type="Proteomes" id="UP000621266">
    <property type="component" value="Unassembled WGS sequence"/>
</dbReference>
<evidence type="ECO:0000256" key="4">
    <source>
        <dbReference type="PROSITE-ProRule" id="PRU00335"/>
    </source>
</evidence>
<dbReference type="PRINTS" id="PR00455">
    <property type="entry name" value="HTHTETR"/>
</dbReference>
<protein>
    <submittedName>
        <fullName evidence="6">Helix-turn-helix transcriptional regulator</fullName>
    </submittedName>
</protein>
<dbReference type="InterPro" id="IPR050109">
    <property type="entry name" value="HTH-type_TetR-like_transc_reg"/>
</dbReference>
<reference evidence="6 7" key="1">
    <citation type="submission" date="2019-10" db="EMBL/GenBank/DDBJ databases">
        <title>Streptomyces tenebrisbrunneis sp.nov., an endogenous actinomycete isolated from of Lycium ruthenicum.</title>
        <authorList>
            <person name="Ma L."/>
        </authorList>
    </citation>
    <scope>NUCLEOTIDE SEQUENCE [LARGE SCALE GENOMIC DNA]</scope>
    <source>
        <strain evidence="6 7">TRM 66187</strain>
    </source>
</reference>
<keyword evidence="3" id="KW-0804">Transcription</keyword>
<organism evidence="6 7">
    <name type="scientific">Streptomyces lycii</name>
    <dbReference type="NCBI Taxonomy" id="2654337"/>
    <lineage>
        <taxon>Bacteria</taxon>
        <taxon>Bacillati</taxon>
        <taxon>Actinomycetota</taxon>
        <taxon>Actinomycetes</taxon>
        <taxon>Kitasatosporales</taxon>
        <taxon>Streptomycetaceae</taxon>
        <taxon>Streptomyces</taxon>
    </lineage>
</organism>
<sequence length="199" mass="20677">MSSSTSAGPPARPPGRPRAGLNAVLFAATLNTVDELGYARATVERIAAAAGVAKSTVYRRWPSKGELIVDCLLDAFGPAPLEGADRAEIMASAIRWVAGKIGEPGVGDAFAGVFSDAISDPALRRILAERLQDPYRLALQEALGEPEERVLFFIDVVVGALLHRMGMTGGPMVDADVTALVGMVLPHFTGGPGAAPETG</sequence>